<evidence type="ECO:0000256" key="4">
    <source>
        <dbReference type="PROSITE-ProRule" id="PRU00042"/>
    </source>
</evidence>
<dbReference type="SMART" id="SM00355">
    <property type="entry name" value="ZnF_C2H2"/>
    <property type="match status" value="2"/>
</dbReference>
<evidence type="ECO:0000313" key="8">
    <source>
        <dbReference type="Proteomes" id="UP001222027"/>
    </source>
</evidence>
<dbReference type="PROSITE" id="PS00028">
    <property type="entry name" value="ZINC_FINGER_C2H2_1"/>
    <property type="match status" value="2"/>
</dbReference>
<feature type="compositionally biased region" description="Acidic residues" evidence="5">
    <location>
        <begin position="52"/>
        <end position="65"/>
    </location>
</feature>
<evidence type="ECO:0000256" key="2">
    <source>
        <dbReference type="ARBA" id="ARBA00022771"/>
    </source>
</evidence>
<feature type="compositionally biased region" description="Low complexity" evidence="5">
    <location>
        <begin position="267"/>
        <end position="283"/>
    </location>
</feature>
<evidence type="ECO:0000256" key="5">
    <source>
        <dbReference type="SAM" id="MobiDB-lite"/>
    </source>
</evidence>
<dbReference type="AlphaFoldDB" id="A0AAV8R5M7"/>
<keyword evidence="3" id="KW-0862">Zinc</keyword>
<dbReference type="Proteomes" id="UP001222027">
    <property type="component" value="Unassembled WGS sequence"/>
</dbReference>
<feature type="compositionally biased region" description="Low complexity" evidence="5">
    <location>
        <begin position="68"/>
        <end position="80"/>
    </location>
</feature>
<comment type="caution">
    <text evidence="7">The sequence shown here is derived from an EMBL/GenBank/DDBJ whole genome shotgun (WGS) entry which is preliminary data.</text>
</comment>
<feature type="domain" description="C2H2-type" evidence="6">
    <location>
        <begin position="161"/>
        <end position="188"/>
    </location>
</feature>
<dbReference type="FunFam" id="3.30.160.60:FF:000446">
    <property type="entry name" value="Zinc finger protein"/>
    <property type="match status" value="1"/>
</dbReference>
<accession>A0AAV8R5M7</accession>
<evidence type="ECO:0000256" key="3">
    <source>
        <dbReference type="ARBA" id="ARBA00022833"/>
    </source>
</evidence>
<dbReference type="PROSITE" id="PS50157">
    <property type="entry name" value="ZINC_FINGER_C2H2_2"/>
    <property type="match status" value="2"/>
</dbReference>
<dbReference type="Gene3D" id="3.30.160.60">
    <property type="entry name" value="Classic Zinc Finger"/>
    <property type="match status" value="1"/>
</dbReference>
<feature type="compositionally biased region" description="Basic residues" evidence="5">
    <location>
        <begin position="180"/>
        <end position="189"/>
    </location>
</feature>
<organism evidence="7 8">
    <name type="scientific">Ensete ventricosum</name>
    <name type="common">Abyssinian banana</name>
    <name type="synonym">Musa ensete</name>
    <dbReference type="NCBI Taxonomy" id="4639"/>
    <lineage>
        <taxon>Eukaryota</taxon>
        <taxon>Viridiplantae</taxon>
        <taxon>Streptophyta</taxon>
        <taxon>Embryophyta</taxon>
        <taxon>Tracheophyta</taxon>
        <taxon>Spermatophyta</taxon>
        <taxon>Magnoliopsida</taxon>
        <taxon>Liliopsida</taxon>
        <taxon>Zingiberales</taxon>
        <taxon>Musaceae</taxon>
        <taxon>Ensete</taxon>
    </lineage>
</organism>
<protein>
    <recommendedName>
        <fullName evidence="6">C2H2-type domain-containing protein</fullName>
    </recommendedName>
</protein>
<dbReference type="PANTHER" id="PTHR47591:SF1">
    <property type="entry name" value="ZINC FINGER PROTEIN ZAT2-RELATED"/>
    <property type="match status" value="1"/>
</dbReference>
<dbReference type="EMBL" id="JAQQAF010000003">
    <property type="protein sequence ID" value="KAJ8497446.1"/>
    <property type="molecule type" value="Genomic_DNA"/>
</dbReference>
<feature type="region of interest" description="Disordered" evidence="5">
    <location>
        <begin position="1"/>
        <end position="85"/>
    </location>
</feature>
<name>A0AAV8R5M7_ENSVE</name>
<dbReference type="InterPro" id="IPR036236">
    <property type="entry name" value="Znf_C2H2_sf"/>
</dbReference>
<evidence type="ECO:0000313" key="7">
    <source>
        <dbReference type="EMBL" id="KAJ8497446.1"/>
    </source>
</evidence>
<evidence type="ECO:0000256" key="1">
    <source>
        <dbReference type="ARBA" id="ARBA00022723"/>
    </source>
</evidence>
<evidence type="ECO:0000259" key="6">
    <source>
        <dbReference type="PROSITE" id="PS50157"/>
    </source>
</evidence>
<feature type="domain" description="C2H2-type" evidence="6">
    <location>
        <begin position="100"/>
        <end position="127"/>
    </location>
</feature>
<keyword evidence="8" id="KW-1185">Reference proteome</keyword>
<dbReference type="SUPFAM" id="SSF57667">
    <property type="entry name" value="beta-beta-alpha zinc fingers"/>
    <property type="match status" value="1"/>
</dbReference>
<dbReference type="PANTHER" id="PTHR47591">
    <property type="entry name" value="ZINC FINGER PROTEIN ZAT2-RELATED"/>
    <property type="match status" value="1"/>
</dbReference>
<gene>
    <name evidence="7" type="ORF">OPV22_007998</name>
</gene>
<sequence length="283" mass="29993">MSAAHAPVPLPHGGGGGGGLAAAADGGAGGDDDGNDPSRLKRTHTIDADPVFSEEEEEEEEEEKDGLDIPPDQLPPLDILRPTPHLSGWRRDAAPALAPHQCHVCGRTFRSAKSLHGHMRSHPARKWRGAVPPSMRPGFEQEAADSLLLLSGAGVAQQRKYVCDGCQQEFDTRQALGGHRASHRNRKGCYARAQEVRRGGSKRKERYPGRSGGETSWAEEHADEEEGEEGAAEAPTASGGAVEVTSGSSKRRRRERRVDLNVPPVSPSDTGSASSSSAGNSAP</sequence>
<feature type="compositionally biased region" description="Basic and acidic residues" evidence="5">
    <location>
        <begin position="36"/>
        <end position="47"/>
    </location>
</feature>
<dbReference type="InterPro" id="IPR013087">
    <property type="entry name" value="Znf_C2H2_type"/>
</dbReference>
<feature type="region of interest" description="Disordered" evidence="5">
    <location>
        <begin position="175"/>
        <end position="283"/>
    </location>
</feature>
<proteinExistence type="predicted"/>
<dbReference type="Pfam" id="PF13912">
    <property type="entry name" value="zf-C2H2_6"/>
    <property type="match status" value="2"/>
</dbReference>
<keyword evidence="2 4" id="KW-0863">Zinc-finger</keyword>
<feature type="compositionally biased region" description="Low complexity" evidence="5">
    <location>
        <begin position="232"/>
        <end position="241"/>
    </location>
</feature>
<keyword evidence="1" id="KW-0479">Metal-binding</keyword>
<dbReference type="GO" id="GO:0008270">
    <property type="term" value="F:zinc ion binding"/>
    <property type="evidence" value="ECO:0007669"/>
    <property type="project" value="UniProtKB-KW"/>
</dbReference>
<reference evidence="7 8" key="1">
    <citation type="submission" date="2022-12" db="EMBL/GenBank/DDBJ databases">
        <title>Chromosome-scale assembly of the Ensete ventricosum genome.</title>
        <authorList>
            <person name="Dussert Y."/>
            <person name="Stocks J."/>
            <person name="Wendawek A."/>
            <person name="Woldeyes F."/>
            <person name="Nichols R.A."/>
            <person name="Borrell J.S."/>
        </authorList>
    </citation>
    <scope>NUCLEOTIDE SEQUENCE [LARGE SCALE GENOMIC DNA]</scope>
    <source>
        <strain evidence="8">cv. Maze</strain>
        <tissue evidence="7">Seeds</tissue>
    </source>
</reference>
<feature type="compositionally biased region" description="Acidic residues" evidence="5">
    <location>
        <begin position="221"/>
        <end position="231"/>
    </location>
</feature>